<sequence length="147" mass="16544">MSGSVASRKPERDFRRASRTRKPDRRKRTPPVSIRLSDDERHLLAAHAGDKPLSTYVRDYVLRGHKAKRRPRRKQATADQKELALLLALLGRSEISPLLREVLSCAETRKLLLDEEIKAELRQACADIATIRTTLILALGLRSGAVS</sequence>
<accession>A0A7W6PBZ7</accession>
<evidence type="ECO:0000313" key="3">
    <source>
        <dbReference type="Proteomes" id="UP000530571"/>
    </source>
</evidence>
<keyword evidence="3" id="KW-1185">Reference proteome</keyword>
<organism evidence="2 3">
    <name type="scientific">Martelella radicis</name>
    <dbReference type="NCBI Taxonomy" id="1397476"/>
    <lineage>
        <taxon>Bacteria</taxon>
        <taxon>Pseudomonadati</taxon>
        <taxon>Pseudomonadota</taxon>
        <taxon>Alphaproteobacteria</taxon>
        <taxon>Hyphomicrobiales</taxon>
        <taxon>Aurantimonadaceae</taxon>
        <taxon>Martelella</taxon>
    </lineage>
</organism>
<feature type="compositionally biased region" description="Basic residues" evidence="1">
    <location>
        <begin position="17"/>
        <end position="29"/>
    </location>
</feature>
<dbReference type="RefSeq" id="WP_183489986.1">
    <property type="nucleotide sequence ID" value="NZ_JACIDZ010000015.1"/>
</dbReference>
<gene>
    <name evidence="2" type="ORF">GGR30_003935</name>
</gene>
<dbReference type="AlphaFoldDB" id="A0A7W6PBZ7"/>
<evidence type="ECO:0000313" key="2">
    <source>
        <dbReference type="EMBL" id="MBB4123986.1"/>
    </source>
</evidence>
<proteinExistence type="predicted"/>
<reference evidence="2 3" key="1">
    <citation type="submission" date="2020-08" db="EMBL/GenBank/DDBJ databases">
        <title>Genomic Encyclopedia of Type Strains, Phase IV (KMG-IV): sequencing the most valuable type-strain genomes for metagenomic binning, comparative biology and taxonomic classification.</title>
        <authorList>
            <person name="Goeker M."/>
        </authorList>
    </citation>
    <scope>NUCLEOTIDE SEQUENCE [LARGE SCALE GENOMIC DNA]</scope>
    <source>
        <strain evidence="2 3">DSM 28101</strain>
    </source>
</reference>
<feature type="region of interest" description="Disordered" evidence="1">
    <location>
        <begin position="1"/>
        <end position="35"/>
    </location>
</feature>
<evidence type="ECO:0000256" key="1">
    <source>
        <dbReference type="SAM" id="MobiDB-lite"/>
    </source>
</evidence>
<name>A0A7W6PBZ7_9HYPH</name>
<comment type="caution">
    <text evidence="2">The sequence shown here is derived from an EMBL/GenBank/DDBJ whole genome shotgun (WGS) entry which is preliminary data.</text>
</comment>
<dbReference type="EMBL" id="JACIDZ010000015">
    <property type="protein sequence ID" value="MBB4123986.1"/>
    <property type="molecule type" value="Genomic_DNA"/>
</dbReference>
<dbReference type="Proteomes" id="UP000530571">
    <property type="component" value="Unassembled WGS sequence"/>
</dbReference>
<protein>
    <submittedName>
        <fullName evidence="2">Uncharacterized protein</fullName>
    </submittedName>
</protein>